<evidence type="ECO:0008006" key="5">
    <source>
        <dbReference type="Google" id="ProtNLM"/>
    </source>
</evidence>
<gene>
    <name evidence="3" type="ORF">A3B50_03580</name>
</gene>
<keyword evidence="2" id="KW-0808">Transferase</keyword>
<comment type="caution">
    <text evidence="3">The sequence shown here is derived from an EMBL/GenBank/DDBJ whole genome shotgun (WGS) entry which is preliminary data.</text>
</comment>
<dbReference type="GO" id="GO:0016758">
    <property type="term" value="F:hexosyltransferase activity"/>
    <property type="evidence" value="ECO:0007669"/>
    <property type="project" value="TreeGrafter"/>
</dbReference>
<keyword evidence="1" id="KW-0328">Glycosyltransferase</keyword>
<dbReference type="Pfam" id="PF03808">
    <property type="entry name" value="Glyco_tran_WecG"/>
    <property type="match status" value="1"/>
</dbReference>
<dbReference type="PANTHER" id="PTHR34136:SF1">
    <property type="entry name" value="UDP-N-ACETYL-D-MANNOSAMINURONIC ACID TRANSFERASE"/>
    <property type="match status" value="1"/>
</dbReference>
<dbReference type="NCBIfam" id="TIGR00696">
    <property type="entry name" value="wecG_tagA_cpsF"/>
    <property type="match status" value="1"/>
</dbReference>
<evidence type="ECO:0000256" key="2">
    <source>
        <dbReference type="ARBA" id="ARBA00022679"/>
    </source>
</evidence>
<reference evidence="3 4" key="1">
    <citation type="journal article" date="2016" name="Nat. Commun.">
        <title>Thousands of microbial genomes shed light on interconnected biogeochemical processes in an aquifer system.</title>
        <authorList>
            <person name="Anantharaman K."/>
            <person name="Brown C.T."/>
            <person name="Hug L.A."/>
            <person name="Sharon I."/>
            <person name="Castelle C.J."/>
            <person name="Probst A.J."/>
            <person name="Thomas B.C."/>
            <person name="Singh A."/>
            <person name="Wilkins M.J."/>
            <person name="Karaoz U."/>
            <person name="Brodie E.L."/>
            <person name="Williams K.H."/>
            <person name="Hubbard S.S."/>
            <person name="Banfield J.F."/>
        </authorList>
    </citation>
    <scope>NUCLEOTIDE SEQUENCE [LARGE SCALE GENOMIC DNA]</scope>
</reference>
<evidence type="ECO:0000313" key="4">
    <source>
        <dbReference type="Proteomes" id="UP000178558"/>
    </source>
</evidence>
<evidence type="ECO:0000256" key="1">
    <source>
        <dbReference type="ARBA" id="ARBA00022676"/>
    </source>
</evidence>
<evidence type="ECO:0000313" key="3">
    <source>
        <dbReference type="EMBL" id="OGK50978.1"/>
    </source>
</evidence>
<organism evidence="3 4">
    <name type="scientific">Candidatus Roizmanbacteria bacterium RIFCSPLOWO2_01_FULL_40_42</name>
    <dbReference type="NCBI Taxonomy" id="1802066"/>
    <lineage>
        <taxon>Bacteria</taxon>
        <taxon>Candidatus Roizmaniibacteriota</taxon>
    </lineage>
</organism>
<dbReference type="AlphaFoldDB" id="A0A1F7J5W3"/>
<dbReference type="EMBL" id="MGAQ01000009">
    <property type="protein sequence ID" value="OGK50978.1"/>
    <property type="molecule type" value="Genomic_DNA"/>
</dbReference>
<sequence>MTKKLLGIDLNNETENDILEKIEKYIKNPKGVFHVVSVNPENMVIAHKSKVFKRIVNTAQIRIVDGFGIVAAGQILGKHVGPRLTGVDLMEKLLNIASERRIRVVLIGGRGNLAEEIANCYNRAQSEANFIGLQGIKDIRKPTAKEEKEVLSIVADYKPRLLFVAFGSPFQELWINKNRALLQGIVTMGVGGGFDFLSRRIRRAPKLLRVLGLEWLFRLILQPWRLKRQATRLSYFIWLVVKERFSKNY</sequence>
<protein>
    <recommendedName>
        <fullName evidence="5">Glycosyltransferase</fullName>
    </recommendedName>
</protein>
<dbReference type="InterPro" id="IPR004629">
    <property type="entry name" value="WecG_TagA_CpsF"/>
</dbReference>
<dbReference type="CDD" id="cd06533">
    <property type="entry name" value="Glyco_transf_WecG_TagA"/>
    <property type="match status" value="1"/>
</dbReference>
<dbReference type="Proteomes" id="UP000178558">
    <property type="component" value="Unassembled WGS sequence"/>
</dbReference>
<dbReference type="PANTHER" id="PTHR34136">
    <property type="match status" value="1"/>
</dbReference>
<proteinExistence type="predicted"/>
<name>A0A1F7J5W3_9BACT</name>
<accession>A0A1F7J5W3</accession>